<dbReference type="InterPro" id="IPR005346">
    <property type="entry name" value="RnfH"/>
</dbReference>
<dbReference type="PANTHER" id="PTHR37483:SF1">
    <property type="entry name" value="UPF0125 PROTEIN RATB"/>
    <property type="match status" value="1"/>
</dbReference>
<reference evidence="3" key="1">
    <citation type="journal article" date="2014" name="Int. J. Syst. Evol. Microbiol.">
        <title>Complete genome sequence of Corynebacterium casei LMG S-19264T (=DSM 44701T), isolated from a smear-ripened cheese.</title>
        <authorList>
            <consortium name="US DOE Joint Genome Institute (JGI-PGF)"/>
            <person name="Walter F."/>
            <person name="Albersmeier A."/>
            <person name="Kalinowski J."/>
            <person name="Ruckert C."/>
        </authorList>
    </citation>
    <scope>NUCLEOTIDE SEQUENCE</scope>
    <source>
        <strain evidence="3">CGMCC 1.10998</strain>
    </source>
</reference>
<dbReference type="Proteomes" id="UP000637423">
    <property type="component" value="Unassembled WGS sequence"/>
</dbReference>
<dbReference type="InterPro" id="IPR016155">
    <property type="entry name" value="Mopterin_synth/thiamin_S_b"/>
</dbReference>
<reference evidence="3" key="2">
    <citation type="submission" date="2020-09" db="EMBL/GenBank/DDBJ databases">
        <authorList>
            <person name="Sun Q."/>
            <person name="Zhou Y."/>
        </authorList>
    </citation>
    <scope>NUCLEOTIDE SEQUENCE</scope>
    <source>
        <strain evidence="3">CGMCC 1.10998</strain>
    </source>
</reference>
<keyword evidence="4" id="KW-1185">Reference proteome</keyword>
<dbReference type="Pfam" id="PF03658">
    <property type="entry name" value="Ub-RnfH"/>
    <property type="match status" value="1"/>
</dbReference>
<dbReference type="NCBIfam" id="NF002490">
    <property type="entry name" value="PRK01777.1"/>
    <property type="match status" value="1"/>
</dbReference>
<proteinExistence type="inferred from homology"/>
<gene>
    <name evidence="3" type="ORF">GCM10011396_45150</name>
</gene>
<dbReference type="InterPro" id="IPR037021">
    <property type="entry name" value="RnfH_sf"/>
</dbReference>
<evidence type="ECO:0000313" key="4">
    <source>
        <dbReference type="Proteomes" id="UP000637423"/>
    </source>
</evidence>
<accession>A0A916UX76</accession>
<comment type="similarity">
    <text evidence="1 2">Belongs to the UPF0125 (RnfH) family.</text>
</comment>
<dbReference type="AlphaFoldDB" id="A0A916UX76"/>
<dbReference type="PANTHER" id="PTHR37483">
    <property type="entry name" value="UPF0125 PROTEIN RATB"/>
    <property type="match status" value="1"/>
</dbReference>
<dbReference type="EMBL" id="BMED01000005">
    <property type="protein sequence ID" value="GGC92856.1"/>
    <property type="molecule type" value="Genomic_DNA"/>
</dbReference>
<evidence type="ECO:0000256" key="1">
    <source>
        <dbReference type="ARBA" id="ARBA00010645"/>
    </source>
</evidence>
<protein>
    <recommendedName>
        <fullName evidence="2">UPF0125 protein GCM10011396_45150</fullName>
    </recommendedName>
</protein>
<dbReference type="SUPFAM" id="SSF54285">
    <property type="entry name" value="MoaD/ThiS"/>
    <property type="match status" value="1"/>
</dbReference>
<dbReference type="RefSeq" id="WP_188568382.1">
    <property type="nucleotide sequence ID" value="NZ_BMED01000005.1"/>
</dbReference>
<dbReference type="HAMAP" id="MF_00460">
    <property type="entry name" value="UPF0125_RnfH"/>
    <property type="match status" value="1"/>
</dbReference>
<evidence type="ECO:0000256" key="2">
    <source>
        <dbReference type="HAMAP-Rule" id="MF_00460"/>
    </source>
</evidence>
<comment type="caution">
    <text evidence="3">The sequence shown here is derived from an EMBL/GenBank/DDBJ whole genome shotgun (WGS) entry which is preliminary data.</text>
</comment>
<name>A0A916UX76_9BURK</name>
<dbReference type="Gene3D" id="3.10.20.280">
    <property type="entry name" value="RnfH-like"/>
    <property type="match status" value="1"/>
</dbReference>
<organism evidence="3 4">
    <name type="scientific">Undibacterium terreum</name>
    <dbReference type="NCBI Taxonomy" id="1224302"/>
    <lineage>
        <taxon>Bacteria</taxon>
        <taxon>Pseudomonadati</taxon>
        <taxon>Pseudomonadota</taxon>
        <taxon>Betaproteobacteria</taxon>
        <taxon>Burkholderiales</taxon>
        <taxon>Oxalobacteraceae</taxon>
        <taxon>Undibacterium</taxon>
    </lineage>
</organism>
<evidence type="ECO:0000313" key="3">
    <source>
        <dbReference type="EMBL" id="GGC92856.1"/>
    </source>
</evidence>
<sequence>MADAGFIKVQVCYAAINGITLLDLTMPAGATLSDAVTRSGILLKHPEIDIEVHRMGVYGKLKAADAPLHDGDRVEIYRPLIADPKEARRRRAGKQKVERQA</sequence>